<dbReference type="InterPro" id="IPR027417">
    <property type="entry name" value="P-loop_NTPase"/>
</dbReference>
<dbReference type="PANTHER" id="PTHR24223:SF181">
    <property type="entry name" value="ABC TRANSPORTER C FAMILY MEMBER 3"/>
    <property type="match status" value="1"/>
</dbReference>
<dbReference type="GO" id="GO:0016020">
    <property type="term" value="C:membrane"/>
    <property type="evidence" value="ECO:0007669"/>
    <property type="project" value="TreeGrafter"/>
</dbReference>
<evidence type="ECO:0000313" key="3">
    <source>
        <dbReference type="EMBL" id="KAJ8470896.1"/>
    </source>
</evidence>
<evidence type="ECO:0000313" key="4">
    <source>
        <dbReference type="Proteomes" id="UP001222027"/>
    </source>
</evidence>
<dbReference type="InterPro" id="IPR050173">
    <property type="entry name" value="ABC_transporter_C-like"/>
</dbReference>
<evidence type="ECO:0000256" key="2">
    <source>
        <dbReference type="ARBA" id="ARBA00022840"/>
    </source>
</evidence>
<dbReference type="Gene3D" id="3.40.50.300">
    <property type="entry name" value="P-loop containing nucleotide triphosphate hydrolases"/>
    <property type="match status" value="2"/>
</dbReference>
<name>A0AAV8P7A0_ENSVE</name>
<evidence type="ECO:0000256" key="1">
    <source>
        <dbReference type="ARBA" id="ARBA00022741"/>
    </source>
</evidence>
<dbReference type="GO" id="GO:0042626">
    <property type="term" value="F:ATPase-coupled transmembrane transporter activity"/>
    <property type="evidence" value="ECO:0007669"/>
    <property type="project" value="TreeGrafter"/>
</dbReference>
<keyword evidence="2" id="KW-0067">ATP-binding</keyword>
<dbReference type="EMBL" id="JAQQAF010000007">
    <property type="protein sequence ID" value="KAJ8470896.1"/>
    <property type="molecule type" value="Genomic_DNA"/>
</dbReference>
<dbReference type="SUPFAM" id="SSF52540">
    <property type="entry name" value="P-loop containing nucleoside triphosphate hydrolases"/>
    <property type="match status" value="1"/>
</dbReference>
<dbReference type="AlphaFoldDB" id="A0AAV8P7A0"/>
<evidence type="ECO:0008006" key="5">
    <source>
        <dbReference type="Google" id="ProtNLM"/>
    </source>
</evidence>
<organism evidence="3 4">
    <name type="scientific">Ensete ventricosum</name>
    <name type="common">Abyssinian banana</name>
    <name type="synonym">Musa ensete</name>
    <dbReference type="NCBI Taxonomy" id="4639"/>
    <lineage>
        <taxon>Eukaryota</taxon>
        <taxon>Viridiplantae</taxon>
        <taxon>Streptophyta</taxon>
        <taxon>Embryophyta</taxon>
        <taxon>Tracheophyta</taxon>
        <taxon>Spermatophyta</taxon>
        <taxon>Magnoliopsida</taxon>
        <taxon>Liliopsida</taxon>
        <taxon>Zingiberales</taxon>
        <taxon>Musaceae</taxon>
        <taxon>Ensete</taxon>
    </lineage>
</organism>
<dbReference type="PANTHER" id="PTHR24223">
    <property type="entry name" value="ATP-BINDING CASSETTE SUB-FAMILY C"/>
    <property type="match status" value="1"/>
</dbReference>
<comment type="caution">
    <text evidence="3">The sequence shown here is derived from an EMBL/GenBank/DDBJ whole genome shotgun (WGS) entry which is preliminary data.</text>
</comment>
<dbReference type="GO" id="GO:0005524">
    <property type="term" value="F:ATP binding"/>
    <property type="evidence" value="ECO:0007669"/>
    <property type="project" value="UniProtKB-KW"/>
</dbReference>
<accession>A0AAV8P7A0</accession>
<keyword evidence="4" id="KW-1185">Reference proteome</keyword>
<keyword evidence="1" id="KW-0547">Nucleotide-binding</keyword>
<dbReference type="Proteomes" id="UP001222027">
    <property type="component" value="Unassembled WGS sequence"/>
</dbReference>
<proteinExistence type="predicted"/>
<protein>
    <recommendedName>
        <fullName evidence="5">ABC transmembrane type-1 domain-containing protein</fullName>
    </recommendedName>
</protein>
<sequence length="181" mass="20370">MLARPFSFKNSDIYVIHQVEFLPSADLVLCMRDGRIAQAGRYIDILNARSEFMELVSAHKHALEALDTIDLDTEYTDAEIWEALDSCQLGEETGKKELKLDSEVNENGENWSVWFSKSTVITIAHRITSVLGSDMVLVLDDGLIVEYGTPARLLKDKSSLFAKLVTEYTMRSSSGFDQQNN</sequence>
<gene>
    <name evidence="3" type="ORF">OPV22_025239</name>
</gene>
<reference evidence="3 4" key="1">
    <citation type="submission" date="2022-12" db="EMBL/GenBank/DDBJ databases">
        <title>Chromosome-scale assembly of the Ensete ventricosum genome.</title>
        <authorList>
            <person name="Dussert Y."/>
            <person name="Stocks J."/>
            <person name="Wendawek A."/>
            <person name="Woldeyes F."/>
            <person name="Nichols R.A."/>
            <person name="Borrell J.S."/>
        </authorList>
    </citation>
    <scope>NUCLEOTIDE SEQUENCE [LARGE SCALE GENOMIC DNA]</scope>
    <source>
        <strain evidence="4">cv. Maze</strain>
        <tissue evidence="3">Seeds</tissue>
    </source>
</reference>